<dbReference type="Pfam" id="PF13641">
    <property type="entry name" value="Glyco_tranf_2_3"/>
    <property type="match status" value="1"/>
</dbReference>
<sequence length="579" mass="64546">MINTAIQQTTHSLPTVLHQISRLPRQIKDGAIRYDGLFDIFPESYWSRFTLLHSVTLRCHLSGPARLRLIRRQVDGSDAETLLCDVVCNDVEAVLSTPLAAVGADESYLLLEVVPEDAYPEPLLSAIWETSQPAVRTPCVGLTITTFNREPFLVANLTRLHGRMAGGRAIVVNHGPPGLEARLKDQLPENPAIRWIDQENSGGAGGFTRGMMEHRTAGDITHVLLMDDDIDLPEDIIERTTAILSYSHPEVCLGGAMFDYHHRNRLFSAGDMLLPGGFAIGHVAPPEGCDISTPEGVDFLARVHRPDFNGWWCFAFPLQALDWVGLPMPCFIRGDDVEFGYRLKRAGMPTLGWPGLAVWHMPFADKSAPWHMFYDRRNSLFANARHRRVGRLAAISKLVGGFAHHLLRYDYDRVQAMTLGIAAFNMGASKMANWSHRDHAMMIATTSTMQIQDIDTAETLLSTAQLLKPQHTSGLLRSLRMVGRMILDLTGLPTGKPTAYRLAPGTIWRPDFTRRPALVIESDTQGRTARIYRRNPAESRRATLRCIKALFGMVLHFHQHVPQGFPSPRQSTSSMNSGD</sequence>
<protein>
    <submittedName>
        <fullName evidence="2">Glycosyltransferase</fullName>
        <ecNumber evidence="2">2.4.-.-</ecNumber>
    </submittedName>
</protein>
<dbReference type="Pfam" id="PF17994">
    <property type="entry name" value="Glft2_N"/>
    <property type="match status" value="1"/>
</dbReference>
<comment type="caution">
    <text evidence="2">The sequence shown here is derived from an EMBL/GenBank/DDBJ whole genome shotgun (WGS) entry which is preliminary data.</text>
</comment>
<dbReference type="Proteomes" id="UP001202281">
    <property type="component" value="Unassembled WGS sequence"/>
</dbReference>
<evidence type="ECO:0000313" key="2">
    <source>
        <dbReference type="EMBL" id="MCJ2188349.1"/>
    </source>
</evidence>
<evidence type="ECO:0000313" key="3">
    <source>
        <dbReference type="Proteomes" id="UP001202281"/>
    </source>
</evidence>
<dbReference type="Gene3D" id="3.90.550.60">
    <property type="match status" value="1"/>
</dbReference>
<evidence type="ECO:0000259" key="1">
    <source>
        <dbReference type="Pfam" id="PF17994"/>
    </source>
</evidence>
<gene>
    <name evidence="2" type="ORF">MTR66_16195</name>
</gene>
<keyword evidence="3" id="KW-1185">Reference proteome</keyword>
<feature type="domain" description="Galactofuranosyltransferase GlfT2 N-terminal" evidence="1">
    <location>
        <begin position="31"/>
        <end position="80"/>
    </location>
</feature>
<keyword evidence="2" id="KW-0808">Transferase</keyword>
<dbReference type="InterPro" id="IPR040492">
    <property type="entry name" value="GlfT2_N"/>
</dbReference>
<name>A0ABT0BTI3_9SPHN</name>
<dbReference type="InterPro" id="IPR029044">
    <property type="entry name" value="Nucleotide-diphossugar_trans"/>
</dbReference>
<proteinExistence type="predicted"/>
<dbReference type="GO" id="GO:0016757">
    <property type="term" value="F:glycosyltransferase activity"/>
    <property type="evidence" value="ECO:0007669"/>
    <property type="project" value="UniProtKB-KW"/>
</dbReference>
<dbReference type="SUPFAM" id="SSF53448">
    <property type="entry name" value="Nucleotide-diphospho-sugar transferases"/>
    <property type="match status" value="1"/>
</dbReference>
<dbReference type="EMBL" id="JALHLG010000032">
    <property type="protein sequence ID" value="MCJ2188349.1"/>
    <property type="molecule type" value="Genomic_DNA"/>
</dbReference>
<dbReference type="EC" id="2.4.-.-" evidence="2"/>
<reference evidence="2 3" key="1">
    <citation type="submission" date="2022-04" db="EMBL/GenBank/DDBJ databases">
        <title>Identification of a novel bacterium isolated from mangrove sediments.</title>
        <authorList>
            <person name="Pan X."/>
        </authorList>
    </citation>
    <scope>NUCLEOTIDE SEQUENCE [LARGE SCALE GENOMIC DNA]</scope>
    <source>
        <strain evidence="2 3">B2638</strain>
    </source>
</reference>
<dbReference type="RefSeq" id="WP_243922949.1">
    <property type="nucleotide sequence ID" value="NZ_JALHLG010000032.1"/>
</dbReference>
<accession>A0ABT0BTI3</accession>
<organism evidence="2 3">
    <name type="scientific">Novosphingobium beihaiensis</name>
    <dbReference type="NCBI Taxonomy" id="2930389"/>
    <lineage>
        <taxon>Bacteria</taxon>
        <taxon>Pseudomonadati</taxon>
        <taxon>Pseudomonadota</taxon>
        <taxon>Alphaproteobacteria</taxon>
        <taxon>Sphingomonadales</taxon>
        <taxon>Sphingomonadaceae</taxon>
        <taxon>Novosphingobium</taxon>
    </lineage>
</organism>
<keyword evidence="2" id="KW-0328">Glycosyltransferase</keyword>